<dbReference type="OrthoDB" id="10531713at2759"/>
<evidence type="ECO:0000313" key="2">
    <source>
        <dbReference type="Proteomes" id="UP000886998"/>
    </source>
</evidence>
<reference evidence="1" key="1">
    <citation type="submission" date="2020-08" db="EMBL/GenBank/DDBJ databases">
        <title>Multicomponent nature underlies the extraordinary mechanical properties of spider dragline silk.</title>
        <authorList>
            <person name="Kono N."/>
            <person name="Nakamura H."/>
            <person name="Mori M."/>
            <person name="Yoshida Y."/>
            <person name="Ohtoshi R."/>
            <person name="Malay A.D."/>
            <person name="Moran D.A.P."/>
            <person name="Tomita M."/>
            <person name="Numata K."/>
            <person name="Arakawa K."/>
        </authorList>
    </citation>
    <scope>NUCLEOTIDE SEQUENCE</scope>
</reference>
<dbReference type="AlphaFoldDB" id="A0A8X6Y0G5"/>
<organism evidence="1 2">
    <name type="scientific">Trichonephila inaurata madagascariensis</name>
    <dbReference type="NCBI Taxonomy" id="2747483"/>
    <lineage>
        <taxon>Eukaryota</taxon>
        <taxon>Metazoa</taxon>
        <taxon>Ecdysozoa</taxon>
        <taxon>Arthropoda</taxon>
        <taxon>Chelicerata</taxon>
        <taxon>Arachnida</taxon>
        <taxon>Araneae</taxon>
        <taxon>Araneomorphae</taxon>
        <taxon>Entelegynae</taxon>
        <taxon>Araneoidea</taxon>
        <taxon>Nephilidae</taxon>
        <taxon>Trichonephila</taxon>
        <taxon>Trichonephila inaurata</taxon>
    </lineage>
</organism>
<evidence type="ECO:0000313" key="1">
    <source>
        <dbReference type="EMBL" id="GFY63398.1"/>
    </source>
</evidence>
<keyword evidence="2" id="KW-1185">Reference proteome</keyword>
<proteinExistence type="predicted"/>
<sequence length="113" mass="12457">MNFLRKEVQGEEMVQLARTGFGPQHNFRKNNAPVECVMQNELATASDLVSLDSEKENVRSENSLSNCGRSDAVFLQTLCVVVKLQGVKKRVRALIDSGSQSSYKSERLGGPTP</sequence>
<accession>A0A8X6Y0G5</accession>
<name>A0A8X6Y0G5_9ARAC</name>
<protein>
    <submittedName>
        <fullName evidence="1">Uncharacterized protein</fullName>
    </submittedName>
</protein>
<dbReference type="EMBL" id="BMAV01014756">
    <property type="protein sequence ID" value="GFY63398.1"/>
    <property type="molecule type" value="Genomic_DNA"/>
</dbReference>
<gene>
    <name evidence="1" type="ORF">TNIN_427671</name>
</gene>
<dbReference type="Proteomes" id="UP000886998">
    <property type="component" value="Unassembled WGS sequence"/>
</dbReference>
<comment type="caution">
    <text evidence="1">The sequence shown here is derived from an EMBL/GenBank/DDBJ whole genome shotgun (WGS) entry which is preliminary data.</text>
</comment>